<keyword evidence="5" id="KW-1185">Reference proteome</keyword>
<comment type="similarity">
    <text evidence="1">Belongs to the pseudouridine synthase RluA family.</text>
</comment>
<organism evidence="4 5">
    <name type="scientific">Rhynchophorus ferrugineus</name>
    <name type="common">Red palm weevil</name>
    <name type="synonym">Curculio ferrugineus</name>
    <dbReference type="NCBI Taxonomy" id="354439"/>
    <lineage>
        <taxon>Eukaryota</taxon>
        <taxon>Metazoa</taxon>
        <taxon>Ecdysozoa</taxon>
        <taxon>Arthropoda</taxon>
        <taxon>Hexapoda</taxon>
        <taxon>Insecta</taxon>
        <taxon>Pterygota</taxon>
        <taxon>Neoptera</taxon>
        <taxon>Endopterygota</taxon>
        <taxon>Coleoptera</taxon>
        <taxon>Polyphaga</taxon>
        <taxon>Cucujiformia</taxon>
        <taxon>Curculionidae</taxon>
        <taxon>Dryophthorinae</taxon>
        <taxon>Rhynchophorus</taxon>
    </lineage>
</organism>
<dbReference type="CDD" id="cd02869">
    <property type="entry name" value="PseudoU_synth_RluA_like"/>
    <property type="match status" value="1"/>
</dbReference>
<dbReference type="OrthoDB" id="418349at2759"/>
<dbReference type="Gene3D" id="3.30.2350.10">
    <property type="entry name" value="Pseudouridine synthase"/>
    <property type="match status" value="1"/>
</dbReference>
<dbReference type="Pfam" id="PF00849">
    <property type="entry name" value="PseudoU_synth_2"/>
    <property type="match status" value="1"/>
</dbReference>
<accession>A0A834IEC2</accession>
<dbReference type="Proteomes" id="UP000625711">
    <property type="component" value="Unassembled WGS sequence"/>
</dbReference>
<dbReference type="SUPFAM" id="SSF55120">
    <property type="entry name" value="Pseudouridine synthase"/>
    <property type="match status" value="1"/>
</dbReference>
<feature type="signal peptide" evidence="2">
    <location>
        <begin position="1"/>
        <end position="19"/>
    </location>
</feature>
<dbReference type="EMBL" id="JAACXV010000343">
    <property type="protein sequence ID" value="KAF7279722.1"/>
    <property type="molecule type" value="Genomic_DNA"/>
</dbReference>
<dbReference type="PANTHER" id="PTHR21600:SF87">
    <property type="entry name" value="RNA PSEUDOURIDYLATE SYNTHASE DOMAIN-CONTAINING PROTEIN 1"/>
    <property type="match status" value="1"/>
</dbReference>
<sequence>MFTTITLLWFILFISQIFLFKNYFQRSNSCRIIYSSENFLIVDKKADLKINSNNKNENTVQTFLRETCPEISNKKLYHEFYFPHRLDFSTSGILCIPKTKEACKVASAGFSSRVTKKYYVALVRGRLSRSFIDVNIPIGEDIREVGIQKMCTSKEKEFCRNSREARTLIMAIEEGIYYNYPATKVLCRPITGRRHQIRVHCTFLGHTIIGDYTYSNRKDNSPPRMFLHAIKLILPNKIEDINVITDDPFDNVAGWRKLRILQDINLICDKVDLYAISLNKL</sequence>
<evidence type="ECO:0000259" key="3">
    <source>
        <dbReference type="Pfam" id="PF00849"/>
    </source>
</evidence>
<gene>
    <name evidence="4" type="ORF">GWI33_006802</name>
</gene>
<dbReference type="PANTHER" id="PTHR21600">
    <property type="entry name" value="MITOCHONDRIAL RNA PSEUDOURIDINE SYNTHASE"/>
    <property type="match status" value="1"/>
</dbReference>
<dbReference type="GO" id="GO:0003723">
    <property type="term" value="F:RNA binding"/>
    <property type="evidence" value="ECO:0007669"/>
    <property type="project" value="InterPro"/>
</dbReference>
<dbReference type="InterPro" id="IPR006145">
    <property type="entry name" value="PsdUridine_synth_RsuA/RluA"/>
</dbReference>
<reference evidence="4" key="1">
    <citation type="submission" date="2020-08" db="EMBL/GenBank/DDBJ databases">
        <title>Genome sequencing and assembly of the red palm weevil Rhynchophorus ferrugineus.</title>
        <authorList>
            <person name="Dias G.B."/>
            <person name="Bergman C.M."/>
            <person name="Manee M."/>
        </authorList>
    </citation>
    <scope>NUCLEOTIDE SEQUENCE</scope>
    <source>
        <strain evidence="4">AA-2017</strain>
        <tissue evidence="4">Whole larva</tissue>
    </source>
</reference>
<evidence type="ECO:0000256" key="2">
    <source>
        <dbReference type="SAM" id="SignalP"/>
    </source>
</evidence>
<evidence type="ECO:0000313" key="4">
    <source>
        <dbReference type="EMBL" id="KAF7279722.1"/>
    </source>
</evidence>
<protein>
    <recommendedName>
        <fullName evidence="3">Pseudouridine synthase RsuA/RluA-like domain-containing protein</fullName>
    </recommendedName>
</protein>
<name>A0A834IEC2_RHYFE</name>
<evidence type="ECO:0000256" key="1">
    <source>
        <dbReference type="ARBA" id="ARBA00010876"/>
    </source>
</evidence>
<dbReference type="GO" id="GO:0009982">
    <property type="term" value="F:pseudouridine synthase activity"/>
    <property type="evidence" value="ECO:0007669"/>
    <property type="project" value="InterPro"/>
</dbReference>
<dbReference type="GO" id="GO:0000455">
    <property type="term" value="P:enzyme-directed rRNA pseudouridine synthesis"/>
    <property type="evidence" value="ECO:0007669"/>
    <property type="project" value="TreeGrafter"/>
</dbReference>
<dbReference type="AlphaFoldDB" id="A0A834IEC2"/>
<dbReference type="InterPro" id="IPR020103">
    <property type="entry name" value="PsdUridine_synth_cat_dom_sf"/>
</dbReference>
<feature type="domain" description="Pseudouridine synthase RsuA/RluA-like" evidence="3">
    <location>
        <begin position="38"/>
        <end position="201"/>
    </location>
</feature>
<comment type="caution">
    <text evidence="4">The sequence shown here is derived from an EMBL/GenBank/DDBJ whole genome shotgun (WGS) entry which is preliminary data.</text>
</comment>
<dbReference type="InterPro" id="IPR050188">
    <property type="entry name" value="RluA_PseudoU_synthase"/>
</dbReference>
<keyword evidence="2" id="KW-0732">Signal</keyword>
<evidence type="ECO:0000313" key="5">
    <source>
        <dbReference type="Proteomes" id="UP000625711"/>
    </source>
</evidence>
<proteinExistence type="inferred from homology"/>
<feature type="chain" id="PRO_5032816184" description="Pseudouridine synthase RsuA/RluA-like domain-containing protein" evidence="2">
    <location>
        <begin position="20"/>
        <end position="281"/>
    </location>
</feature>